<accession>A0A1I7GXQ2</accession>
<keyword evidence="7" id="KW-1185">Reference proteome</keyword>
<dbReference type="STRING" id="392015.SAMN05421543_103121"/>
<dbReference type="InterPro" id="IPR001647">
    <property type="entry name" value="HTH_TetR"/>
</dbReference>
<proteinExistence type="predicted"/>
<dbReference type="Proteomes" id="UP000183508">
    <property type="component" value="Unassembled WGS sequence"/>
</dbReference>
<evidence type="ECO:0000313" key="7">
    <source>
        <dbReference type="Proteomes" id="UP000183508"/>
    </source>
</evidence>
<name>A0A1I7GXQ2_9BACL</name>
<sequence>MAHTDQKNSTFELILDTTEQLIQEKGCRQTTMQDIIDKSGLSKGAIYHYVSGKDELLGLILKARVEKLNERFYGVARSPANKGIENPLKLIAETVMRDTNPHDVSSKIFVYLLGQTDNPKAASLLQEVYHFTVDTCCKWIEFGQQSGVIPREVETEKLALVFLTFMYGMRVQNTILQSTGKIGVEDVFRVMLRSLQ</sequence>
<dbReference type="PANTHER" id="PTHR47506:SF1">
    <property type="entry name" value="HTH-TYPE TRANSCRIPTIONAL REGULATOR YJDC"/>
    <property type="match status" value="1"/>
</dbReference>
<organism evidence="6 7">
    <name type="scientific">Alicyclobacillus macrosporangiidus</name>
    <dbReference type="NCBI Taxonomy" id="392015"/>
    <lineage>
        <taxon>Bacteria</taxon>
        <taxon>Bacillati</taxon>
        <taxon>Bacillota</taxon>
        <taxon>Bacilli</taxon>
        <taxon>Bacillales</taxon>
        <taxon>Alicyclobacillaceae</taxon>
        <taxon>Alicyclobacillus</taxon>
    </lineage>
</organism>
<dbReference type="InterPro" id="IPR036271">
    <property type="entry name" value="Tet_transcr_reg_TetR-rel_C_sf"/>
</dbReference>
<keyword evidence="3" id="KW-0804">Transcription</keyword>
<dbReference type="EMBL" id="FPBV01000003">
    <property type="protein sequence ID" value="SFU53227.1"/>
    <property type="molecule type" value="Genomic_DNA"/>
</dbReference>
<dbReference type="PRINTS" id="PR00455">
    <property type="entry name" value="HTHTETR"/>
</dbReference>
<dbReference type="Gene3D" id="1.10.357.10">
    <property type="entry name" value="Tetracycline Repressor, domain 2"/>
    <property type="match status" value="1"/>
</dbReference>
<dbReference type="InterPro" id="IPR009057">
    <property type="entry name" value="Homeodomain-like_sf"/>
</dbReference>
<dbReference type="PANTHER" id="PTHR47506">
    <property type="entry name" value="TRANSCRIPTIONAL REGULATORY PROTEIN"/>
    <property type="match status" value="1"/>
</dbReference>
<dbReference type="PROSITE" id="PS50977">
    <property type="entry name" value="HTH_TETR_2"/>
    <property type="match status" value="1"/>
</dbReference>
<protein>
    <submittedName>
        <fullName evidence="6">DNA-binding transcriptional regulator, AcrR family</fullName>
    </submittedName>
</protein>
<dbReference type="Pfam" id="PF00440">
    <property type="entry name" value="TetR_N"/>
    <property type="match status" value="1"/>
</dbReference>
<keyword evidence="2 4" id="KW-0238">DNA-binding</keyword>
<feature type="domain" description="HTH tetR-type" evidence="5">
    <location>
        <begin position="8"/>
        <end position="68"/>
    </location>
</feature>
<dbReference type="SUPFAM" id="SSF48498">
    <property type="entry name" value="Tetracyclin repressor-like, C-terminal domain"/>
    <property type="match status" value="1"/>
</dbReference>
<evidence type="ECO:0000256" key="2">
    <source>
        <dbReference type="ARBA" id="ARBA00023125"/>
    </source>
</evidence>
<dbReference type="RefSeq" id="WP_074949968.1">
    <property type="nucleotide sequence ID" value="NZ_FPBV01000003.1"/>
</dbReference>
<evidence type="ECO:0000256" key="3">
    <source>
        <dbReference type="ARBA" id="ARBA00023163"/>
    </source>
</evidence>
<keyword evidence="1" id="KW-0805">Transcription regulation</keyword>
<evidence type="ECO:0000256" key="1">
    <source>
        <dbReference type="ARBA" id="ARBA00023015"/>
    </source>
</evidence>
<dbReference type="GO" id="GO:0003677">
    <property type="term" value="F:DNA binding"/>
    <property type="evidence" value="ECO:0007669"/>
    <property type="project" value="UniProtKB-UniRule"/>
</dbReference>
<evidence type="ECO:0000256" key="4">
    <source>
        <dbReference type="PROSITE-ProRule" id="PRU00335"/>
    </source>
</evidence>
<reference evidence="7" key="1">
    <citation type="submission" date="2016-10" db="EMBL/GenBank/DDBJ databases">
        <authorList>
            <person name="Varghese N."/>
        </authorList>
    </citation>
    <scope>NUCLEOTIDE SEQUENCE [LARGE SCALE GENOMIC DNA]</scope>
    <source>
        <strain evidence="7">DSM 17980</strain>
    </source>
</reference>
<feature type="DNA-binding region" description="H-T-H motif" evidence="4">
    <location>
        <begin position="31"/>
        <end position="50"/>
    </location>
</feature>
<gene>
    <name evidence="6" type="ORF">SAMN05421543_103121</name>
</gene>
<evidence type="ECO:0000313" key="6">
    <source>
        <dbReference type="EMBL" id="SFU53227.1"/>
    </source>
</evidence>
<dbReference type="AlphaFoldDB" id="A0A1I7GXQ2"/>
<dbReference type="SUPFAM" id="SSF46689">
    <property type="entry name" value="Homeodomain-like"/>
    <property type="match status" value="1"/>
</dbReference>
<evidence type="ECO:0000259" key="5">
    <source>
        <dbReference type="PROSITE" id="PS50977"/>
    </source>
</evidence>